<name>A0A9K3L361_9STRA</name>
<dbReference type="PANTHER" id="PTHR22895">
    <property type="entry name" value="ARMADILLO REPEAT-CONTAINING PROTEIN 6"/>
    <property type="match status" value="1"/>
</dbReference>
<dbReference type="PANTHER" id="PTHR22895:SF0">
    <property type="entry name" value="ARMADILLO REPEAT-CONTAINING PROTEIN 6"/>
    <property type="match status" value="1"/>
</dbReference>
<evidence type="ECO:0000256" key="3">
    <source>
        <dbReference type="SAM" id="MobiDB-lite"/>
    </source>
</evidence>
<dbReference type="PROSITE" id="PS50176">
    <property type="entry name" value="ARM_REPEAT"/>
    <property type="match status" value="1"/>
</dbReference>
<dbReference type="EMBL" id="JAGRRH010000016">
    <property type="protein sequence ID" value="KAG7354863.1"/>
    <property type="molecule type" value="Genomic_DNA"/>
</dbReference>
<feature type="compositionally biased region" description="Basic and acidic residues" evidence="3">
    <location>
        <begin position="94"/>
        <end position="104"/>
    </location>
</feature>
<keyword evidence="1" id="KW-0677">Repeat</keyword>
<proteinExistence type="predicted"/>
<evidence type="ECO:0000256" key="1">
    <source>
        <dbReference type="ARBA" id="ARBA00022737"/>
    </source>
</evidence>
<evidence type="ECO:0000313" key="5">
    <source>
        <dbReference type="Proteomes" id="UP000693970"/>
    </source>
</evidence>
<dbReference type="OrthoDB" id="276558at2759"/>
<reference evidence="4" key="1">
    <citation type="journal article" date="2021" name="Sci. Rep.">
        <title>Diploid genomic architecture of Nitzschia inconspicua, an elite biomass production diatom.</title>
        <authorList>
            <person name="Oliver A."/>
            <person name="Podell S."/>
            <person name="Pinowska A."/>
            <person name="Traller J.C."/>
            <person name="Smith S.R."/>
            <person name="McClure R."/>
            <person name="Beliaev A."/>
            <person name="Bohutskyi P."/>
            <person name="Hill E.A."/>
            <person name="Rabines A."/>
            <person name="Zheng H."/>
            <person name="Allen L.Z."/>
            <person name="Kuo A."/>
            <person name="Grigoriev I.V."/>
            <person name="Allen A.E."/>
            <person name="Hazlebeck D."/>
            <person name="Allen E.E."/>
        </authorList>
    </citation>
    <scope>NUCLEOTIDE SEQUENCE</scope>
    <source>
        <strain evidence="4">Hildebrandi</strain>
    </source>
</reference>
<gene>
    <name evidence="4" type="ORF">IV203_004219</name>
</gene>
<feature type="compositionally biased region" description="Acidic residues" evidence="3">
    <location>
        <begin position="105"/>
        <end position="131"/>
    </location>
</feature>
<feature type="region of interest" description="Disordered" evidence="3">
    <location>
        <begin position="94"/>
        <end position="136"/>
    </location>
</feature>
<accession>A0A9K3L361</accession>
<keyword evidence="5" id="KW-1185">Reference proteome</keyword>
<evidence type="ECO:0000256" key="2">
    <source>
        <dbReference type="PROSITE-ProRule" id="PRU00259"/>
    </source>
</evidence>
<dbReference type="InterPro" id="IPR000225">
    <property type="entry name" value="Armadillo"/>
</dbReference>
<sequence length="726" mass="81343">MSENKRQQQADPEISRRDAIFVCCKQLQQQWFIADDTDLDENQEHTLDVSNPSEEKKTSDDGNEECPKDEGPIVSTLLLTDTLVPALRELLRRREEEREARENRDTDDDNDTDDDDFEFDENDSSNLDEEEGLRGGRVNSMYNEEYMDAILECLAGFEMDEWDHKTLFVTCGAFEMTMHVLRQFLEEHKGTNLAGRNQIKDRNEWKAAVSNDVEQILNGMEDSSTVDLKASLTPSSSKIPALVLTTLAHLTEDASEELKKDRVLPLLQLVHESMTTFLSDAVVQGFGCWILHNLSNPLLQELVAAGSMSVIVSSLKCHPSDCLVQEHGNAGLFNLLPLILNCNSNQRMEIAPMMYREISSLIPSLPAVVLRGMEQNAAHLSVQQYGLLVLNRICQKNHDHYEVFISEGGLTVLLNSLKLTTTKTFEGSSEDSDILERRDCLAQLACQFVRDLSRPTNSSMDIVRIIAIKGGVSALVHLLEHYNADVAFQNTTSPGSKCVINIVDPAMACLRNLFCHTENIRQVMADNYDNHRVIPTVLQTMDCFPHDAAVQAYGCDCLGRLSQVDGARREITNTVPGASYSHSSDAMVTIIRAMANHRNHAGVQERAIVLLWVLTVHDNKHSSSLISRLREAHNEQQQKKQKDLVVSDFLAFLKDTKVTPRGIERLEELVDAIEQYEQGNAPVVSSRRAAATIQKDENENPGANIRSFLANKWAKLRQGEATSLSP</sequence>
<feature type="repeat" description="ARM" evidence="2">
    <location>
        <begin position="470"/>
        <end position="524"/>
    </location>
</feature>
<feature type="compositionally biased region" description="Basic and acidic residues" evidence="3">
    <location>
        <begin position="44"/>
        <end position="71"/>
    </location>
</feature>
<dbReference type="AlphaFoldDB" id="A0A9K3L361"/>
<comment type="caution">
    <text evidence="4">The sequence shown here is derived from an EMBL/GenBank/DDBJ whole genome shotgun (WGS) entry which is preliminary data.</text>
</comment>
<reference evidence="4" key="2">
    <citation type="submission" date="2021-04" db="EMBL/GenBank/DDBJ databases">
        <authorList>
            <person name="Podell S."/>
        </authorList>
    </citation>
    <scope>NUCLEOTIDE SEQUENCE</scope>
    <source>
        <strain evidence="4">Hildebrandi</strain>
    </source>
</reference>
<organism evidence="4 5">
    <name type="scientific">Nitzschia inconspicua</name>
    <dbReference type="NCBI Taxonomy" id="303405"/>
    <lineage>
        <taxon>Eukaryota</taxon>
        <taxon>Sar</taxon>
        <taxon>Stramenopiles</taxon>
        <taxon>Ochrophyta</taxon>
        <taxon>Bacillariophyta</taxon>
        <taxon>Bacillariophyceae</taxon>
        <taxon>Bacillariophycidae</taxon>
        <taxon>Bacillariales</taxon>
        <taxon>Bacillariaceae</taxon>
        <taxon>Nitzschia</taxon>
    </lineage>
</organism>
<evidence type="ECO:0000313" key="4">
    <source>
        <dbReference type="EMBL" id="KAG7354863.1"/>
    </source>
</evidence>
<protein>
    <submittedName>
        <fullName evidence="4">Uncharacterized protein</fullName>
    </submittedName>
</protein>
<feature type="region of interest" description="Disordered" evidence="3">
    <location>
        <begin position="44"/>
        <end position="74"/>
    </location>
</feature>
<dbReference type="Proteomes" id="UP000693970">
    <property type="component" value="Unassembled WGS sequence"/>
</dbReference>